<gene>
    <name evidence="12" type="ORF">MNBD_ACTINO02-1432</name>
</gene>
<dbReference type="InterPro" id="IPR003374">
    <property type="entry name" value="ApbE-like_sf"/>
</dbReference>
<dbReference type="PIRSF" id="PIRSF006268">
    <property type="entry name" value="ApbE"/>
    <property type="match status" value="1"/>
</dbReference>
<organism evidence="12">
    <name type="scientific">hydrothermal vent metagenome</name>
    <dbReference type="NCBI Taxonomy" id="652676"/>
    <lineage>
        <taxon>unclassified sequences</taxon>
        <taxon>metagenomes</taxon>
        <taxon>ecological metagenomes</taxon>
    </lineage>
</organism>
<dbReference type="Gene3D" id="3.10.520.10">
    <property type="entry name" value="ApbE-like domains"/>
    <property type="match status" value="1"/>
</dbReference>
<proteinExistence type="predicted"/>
<keyword evidence="5 12" id="KW-0808">Transferase</keyword>
<keyword evidence="7" id="KW-0274">FAD</keyword>
<evidence type="ECO:0000256" key="3">
    <source>
        <dbReference type="ARBA" id="ARBA00016337"/>
    </source>
</evidence>
<evidence type="ECO:0000256" key="10">
    <source>
        <dbReference type="ARBA" id="ARBA00048540"/>
    </source>
</evidence>
<evidence type="ECO:0000256" key="4">
    <source>
        <dbReference type="ARBA" id="ARBA00022630"/>
    </source>
</evidence>
<evidence type="ECO:0000313" key="12">
    <source>
        <dbReference type="EMBL" id="VAW09096.1"/>
    </source>
</evidence>
<sequence length="334" mass="35268">MISRRRFLRDMLGVVVGAGVVGLPVWNWVAERRPVSRFRRPMMGTDVEIVLVDLDQKTAAAAAQRAFATMETTANGLTIFDPGSALNALTASAGTGPVRVAGDVEAVLTQAVTMQIRTEGAFTPAIGPLSKLWSPSRSQVPQRNVIERAMAAVNRADVKLPKSGYAELATATGLDLGGIAKGYAVDQAVRVLRTSGVSSAMVNAGGDLRLLGSRDGQPWRVGIPDPARPERIAKILYLRDAAVATSGDYERFFVVDGVRYHHIVDPRTGYPATGTRSFTVVLPDGVSADAAATAGFVLGPRVGPEFVTRIGGTALAADSSGEWIRTNGLADRSA</sequence>
<dbReference type="Pfam" id="PF02424">
    <property type="entry name" value="ApbE"/>
    <property type="match status" value="1"/>
</dbReference>
<evidence type="ECO:0000256" key="2">
    <source>
        <dbReference type="ARBA" id="ARBA00011955"/>
    </source>
</evidence>
<keyword evidence="4" id="KW-0285">Flavoprotein</keyword>
<evidence type="ECO:0000256" key="8">
    <source>
        <dbReference type="ARBA" id="ARBA00022842"/>
    </source>
</evidence>
<evidence type="ECO:0000256" key="9">
    <source>
        <dbReference type="ARBA" id="ARBA00031306"/>
    </source>
</evidence>
<comment type="cofactor">
    <cofactor evidence="1">
        <name>Mg(2+)</name>
        <dbReference type="ChEBI" id="CHEBI:18420"/>
    </cofactor>
</comment>
<evidence type="ECO:0000256" key="5">
    <source>
        <dbReference type="ARBA" id="ARBA00022679"/>
    </source>
</evidence>
<dbReference type="InterPro" id="IPR024932">
    <property type="entry name" value="ApbE"/>
</dbReference>
<dbReference type="PANTHER" id="PTHR30040">
    <property type="entry name" value="THIAMINE BIOSYNTHESIS LIPOPROTEIN APBE"/>
    <property type="match status" value="1"/>
</dbReference>
<comment type="catalytic activity">
    <reaction evidence="10">
        <text>L-threonyl-[protein] + FAD = FMN-L-threonyl-[protein] + AMP + H(+)</text>
        <dbReference type="Rhea" id="RHEA:36847"/>
        <dbReference type="Rhea" id="RHEA-COMP:11060"/>
        <dbReference type="Rhea" id="RHEA-COMP:11061"/>
        <dbReference type="ChEBI" id="CHEBI:15378"/>
        <dbReference type="ChEBI" id="CHEBI:30013"/>
        <dbReference type="ChEBI" id="CHEBI:57692"/>
        <dbReference type="ChEBI" id="CHEBI:74257"/>
        <dbReference type="ChEBI" id="CHEBI:456215"/>
        <dbReference type="EC" id="2.7.1.180"/>
    </reaction>
</comment>
<dbReference type="SUPFAM" id="SSF143631">
    <property type="entry name" value="ApbE-like"/>
    <property type="match status" value="1"/>
</dbReference>
<keyword evidence="8" id="KW-0460">Magnesium</keyword>
<feature type="transmembrane region" description="Helical" evidence="11">
    <location>
        <begin position="12"/>
        <end position="29"/>
    </location>
</feature>
<accession>A0A3B0TPU9</accession>
<dbReference type="GO" id="GO:0046872">
    <property type="term" value="F:metal ion binding"/>
    <property type="evidence" value="ECO:0007669"/>
    <property type="project" value="UniProtKB-KW"/>
</dbReference>
<dbReference type="PANTHER" id="PTHR30040:SF2">
    <property type="entry name" value="FAD:PROTEIN FMN TRANSFERASE"/>
    <property type="match status" value="1"/>
</dbReference>
<evidence type="ECO:0000256" key="6">
    <source>
        <dbReference type="ARBA" id="ARBA00022723"/>
    </source>
</evidence>
<reference evidence="12" key="1">
    <citation type="submission" date="2018-06" db="EMBL/GenBank/DDBJ databases">
        <authorList>
            <person name="Zhirakovskaya E."/>
        </authorList>
    </citation>
    <scope>NUCLEOTIDE SEQUENCE</scope>
</reference>
<dbReference type="EC" id="2.7.1.180" evidence="2"/>
<name>A0A3B0TPU9_9ZZZZ</name>
<dbReference type="EMBL" id="UOEK01000520">
    <property type="protein sequence ID" value="VAW09096.1"/>
    <property type="molecule type" value="Genomic_DNA"/>
</dbReference>
<keyword evidence="11" id="KW-0472">Membrane</keyword>
<keyword evidence="11" id="KW-1133">Transmembrane helix</keyword>
<dbReference type="GO" id="GO:0016740">
    <property type="term" value="F:transferase activity"/>
    <property type="evidence" value="ECO:0007669"/>
    <property type="project" value="UniProtKB-KW"/>
</dbReference>
<keyword evidence="6" id="KW-0479">Metal-binding</keyword>
<keyword evidence="11" id="KW-0812">Transmembrane</keyword>
<protein>
    <recommendedName>
        <fullName evidence="3">FAD:protein FMN transferase</fullName>
        <ecNumber evidence="2">2.7.1.180</ecNumber>
    </recommendedName>
    <alternativeName>
        <fullName evidence="9">Flavin transferase</fullName>
    </alternativeName>
</protein>
<evidence type="ECO:0000256" key="7">
    <source>
        <dbReference type="ARBA" id="ARBA00022827"/>
    </source>
</evidence>
<evidence type="ECO:0000256" key="11">
    <source>
        <dbReference type="SAM" id="Phobius"/>
    </source>
</evidence>
<dbReference type="AlphaFoldDB" id="A0A3B0TPU9"/>
<evidence type="ECO:0000256" key="1">
    <source>
        <dbReference type="ARBA" id="ARBA00001946"/>
    </source>
</evidence>